<dbReference type="Pfam" id="PF04860">
    <property type="entry name" value="Phage_portal"/>
    <property type="match status" value="1"/>
</dbReference>
<evidence type="ECO:0008006" key="6">
    <source>
        <dbReference type="Google" id="ProtNLM"/>
    </source>
</evidence>
<dbReference type="InterPro" id="IPR006944">
    <property type="entry name" value="Phage/GTA_portal"/>
</dbReference>
<name>A0A6G9LKZ9_9CAUD</name>
<dbReference type="InterPro" id="IPR006427">
    <property type="entry name" value="Portal_HK97"/>
</dbReference>
<sequence length="426" mass="47635">MGLFDFFKKDNNMPVSNGSVTYGQTALESFFGGSTSISEEDALSIPAIAAAVDMIASSIGQLPFSLVKKDPETGDVTRQEDDPRLVLLNKQPNDMMDAYTYKRAMARDYLLYGVSNSVIERNLNTIKALYLLESKKITVQVYSVEVYKKFAKTIYNDFGGTKEFDGYQLLTILRDSKDGLTGKGILRQYEDLLRLALAEQQFSKAVMKNGAAPIAVLQTEKKLSEKAFANLKQSFSNLYAGSENAGKTIILEEGLQYNPVSLDPQKLQMKELRQYLNKAIAQMLNIPEFLINTEANKYGSGEQGNIAFLQQCINPIVAAIENAVNKELLLESEKTDGLQFKMDTSKLVQLTMKEKTDVVAAAFDGNLISFYEARAEIDRNKTSQPDFFKMSLGSVLYRPENDEFIIPNTMQSKATQEAEQEQKQLE</sequence>
<proteinExistence type="predicted"/>
<reference evidence="5" key="1">
    <citation type="submission" date="2020-02" db="EMBL/GenBank/DDBJ databases">
        <authorList>
            <person name="Olsen N.S."/>
            <person name="Forero-Junco L."/>
            <person name="Kot W."/>
            <person name="Hansen L.H."/>
        </authorList>
    </citation>
    <scope>NUCLEOTIDE SEQUENCE [LARGE SCALE GENOMIC DNA]</scope>
</reference>
<keyword evidence="2" id="KW-1171">Viral genome ejection through host cell envelope</keyword>
<keyword evidence="1" id="KW-1188">Viral release from host cell</keyword>
<organism evidence="4 5">
    <name type="scientific">Enterococcus phage vipetofem</name>
    <dbReference type="NCBI Taxonomy" id="2719594"/>
    <lineage>
        <taxon>Viruses</taxon>
        <taxon>Duplodnaviria</taxon>
        <taxon>Heunggongvirae</taxon>
        <taxon>Uroviricota</taxon>
        <taxon>Caudoviricetes</taxon>
        <taxon>Andrewesvirinae</taxon>
        <taxon>Vipetofemvirus</taxon>
        <taxon>Vipetofemvirus vipetofem</taxon>
    </lineage>
</organism>
<evidence type="ECO:0000256" key="1">
    <source>
        <dbReference type="ARBA" id="ARBA00022950"/>
    </source>
</evidence>
<keyword evidence="2" id="KW-1162">Viral penetration into host cytoplasm</keyword>
<keyword evidence="1" id="KW-0118">Viral capsid assembly</keyword>
<evidence type="ECO:0000313" key="4">
    <source>
        <dbReference type="EMBL" id="QIQ66305.1"/>
    </source>
</evidence>
<keyword evidence="5" id="KW-1185">Reference proteome</keyword>
<dbReference type="Gene3D" id="3.30.1120.70">
    <property type="match status" value="1"/>
</dbReference>
<dbReference type="Gene3D" id="3.40.140.120">
    <property type="match status" value="1"/>
</dbReference>
<dbReference type="Gene3D" id="1.20.1270.210">
    <property type="match status" value="1"/>
</dbReference>
<protein>
    <recommendedName>
        <fullName evidence="6">Portal protein</fullName>
    </recommendedName>
</protein>
<dbReference type="Proteomes" id="UP000502113">
    <property type="component" value="Segment"/>
</dbReference>
<keyword evidence="2" id="KW-1160">Virus entry into host cell</keyword>
<gene>
    <name evidence="4" type="ORF">vipetofem_7</name>
</gene>
<keyword evidence="3" id="KW-0231">Viral genome packaging</keyword>
<evidence type="ECO:0000313" key="5">
    <source>
        <dbReference type="Proteomes" id="UP000502113"/>
    </source>
</evidence>
<accession>A0A6G9LKZ9</accession>
<dbReference type="NCBIfam" id="TIGR01537">
    <property type="entry name" value="portal_HK97"/>
    <property type="match status" value="1"/>
</dbReference>
<evidence type="ECO:0000256" key="3">
    <source>
        <dbReference type="ARBA" id="ARBA00023219"/>
    </source>
</evidence>
<evidence type="ECO:0000256" key="2">
    <source>
        <dbReference type="ARBA" id="ARBA00023009"/>
    </source>
</evidence>
<dbReference type="EMBL" id="MT119361">
    <property type="protein sequence ID" value="QIQ66305.1"/>
    <property type="molecule type" value="Genomic_DNA"/>
</dbReference>